<dbReference type="Gene3D" id="1.10.490.10">
    <property type="entry name" value="Globins"/>
    <property type="match status" value="1"/>
</dbReference>
<dbReference type="CDD" id="cd00454">
    <property type="entry name" value="TrHb1_N"/>
    <property type="match status" value="1"/>
</dbReference>
<accession>A0ABR2VP04</accession>
<dbReference type="SUPFAM" id="SSF46458">
    <property type="entry name" value="Globin-like"/>
    <property type="match status" value="1"/>
</dbReference>
<evidence type="ECO:0000256" key="1">
    <source>
        <dbReference type="ARBA" id="ARBA00022448"/>
    </source>
</evidence>
<dbReference type="InterPro" id="IPR001486">
    <property type="entry name" value="Hemoglobin_trunc"/>
</dbReference>
<proteinExistence type="predicted"/>
<keyword evidence="4" id="KW-0408">Iron</keyword>
<evidence type="ECO:0000256" key="4">
    <source>
        <dbReference type="ARBA" id="ARBA00023004"/>
    </source>
</evidence>
<reference evidence="5 6" key="1">
    <citation type="submission" date="2023-04" db="EMBL/GenBank/DDBJ databases">
        <title>Genome of Basidiobolus ranarum AG-B5.</title>
        <authorList>
            <person name="Stajich J.E."/>
            <person name="Carter-House D."/>
            <person name="Gryganskyi A."/>
        </authorList>
    </citation>
    <scope>NUCLEOTIDE SEQUENCE [LARGE SCALE GENOMIC DNA]</scope>
    <source>
        <strain evidence="5 6">AG-B5</strain>
    </source>
</reference>
<dbReference type="Proteomes" id="UP001479436">
    <property type="component" value="Unassembled WGS sequence"/>
</dbReference>
<evidence type="ECO:0000256" key="2">
    <source>
        <dbReference type="ARBA" id="ARBA00022617"/>
    </source>
</evidence>
<dbReference type="Pfam" id="PF01152">
    <property type="entry name" value="Bac_globin"/>
    <property type="match status" value="1"/>
</dbReference>
<comment type="caution">
    <text evidence="5">The sequence shown here is derived from an EMBL/GenBank/DDBJ whole genome shotgun (WGS) entry which is preliminary data.</text>
</comment>
<gene>
    <name evidence="5" type="ORF">K7432_014779</name>
</gene>
<dbReference type="InterPro" id="IPR009050">
    <property type="entry name" value="Globin-like_sf"/>
</dbReference>
<keyword evidence="1" id="KW-0813">Transport</keyword>
<sequence>MGFFTKLFSSKKVTAHQKLLRKYASCNDLQKSQIDLDFPPNSRPTGILSAKAHDKRELYSITHENMDVPNNAEKQANLGHPLNMQRSTNTEERCPFMSSKENFTELKVEEPSKAPKSSGRCPFDHSSINKMLSMPDTSVSSGCPFDQPLMNPYELPLNTKTTEPTILEILGEDRVELLVERFYHYNLTDRKTRIFFQGVNIERLQRMQTTFLIHLLGGRQMNMTKMRAAHKRLLDLNDSHFDAVMKNLTKAAKDLGISPKLTVGILAAAETTRDDVLGRVPKYDLAQQRYS</sequence>
<evidence type="ECO:0008006" key="7">
    <source>
        <dbReference type="Google" id="ProtNLM"/>
    </source>
</evidence>
<organism evidence="5 6">
    <name type="scientific">Basidiobolus ranarum</name>
    <dbReference type="NCBI Taxonomy" id="34480"/>
    <lineage>
        <taxon>Eukaryota</taxon>
        <taxon>Fungi</taxon>
        <taxon>Fungi incertae sedis</taxon>
        <taxon>Zoopagomycota</taxon>
        <taxon>Entomophthoromycotina</taxon>
        <taxon>Basidiobolomycetes</taxon>
        <taxon>Basidiobolales</taxon>
        <taxon>Basidiobolaceae</taxon>
        <taxon>Basidiobolus</taxon>
    </lineage>
</organism>
<evidence type="ECO:0000313" key="6">
    <source>
        <dbReference type="Proteomes" id="UP001479436"/>
    </source>
</evidence>
<evidence type="ECO:0000256" key="3">
    <source>
        <dbReference type="ARBA" id="ARBA00022723"/>
    </source>
</evidence>
<name>A0ABR2VP04_9FUNG</name>
<keyword evidence="6" id="KW-1185">Reference proteome</keyword>
<keyword evidence="2" id="KW-0349">Heme</keyword>
<protein>
    <recommendedName>
        <fullName evidence="7">Globin-like protein</fullName>
    </recommendedName>
</protein>
<evidence type="ECO:0000313" key="5">
    <source>
        <dbReference type="EMBL" id="KAK9687479.1"/>
    </source>
</evidence>
<keyword evidence="3" id="KW-0479">Metal-binding</keyword>
<dbReference type="InterPro" id="IPR012292">
    <property type="entry name" value="Globin/Proto"/>
</dbReference>
<dbReference type="EMBL" id="JASJQH010008652">
    <property type="protein sequence ID" value="KAK9687479.1"/>
    <property type="molecule type" value="Genomic_DNA"/>
</dbReference>